<evidence type="ECO:0000313" key="2">
    <source>
        <dbReference type="EMBL" id="SIM55981.1"/>
    </source>
</evidence>
<feature type="compositionally biased region" description="Basic and acidic residues" evidence="1">
    <location>
        <begin position="209"/>
        <end position="218"/>
    </location>
</feature>
<dbReference type="NCBIfam" id="NF047509">
    <property type="entry name" value="Rv3131_FMN_oxido"/>
    <property type="match status" value="1"/>
</dbReference>
<dbReference type="Gene3D" id="3.40.109.10">
    <property type="entry name" value="NADH Oxidase"/>
    <property type="match status" value="1"/>
</dbReference>
<evidence type="ECO:0008006" key="4">
    <source>
        <dbReference type="Google" id="ProtNLM"/>
    </source>
</evidence>
<feature type="region of interest" description="Disordered" evidence="1">
    <location>
        <begin position="300"/>
        <end position="352"/>
    </location>
</feature>
<feature type="compositionally biased region" description="Basic and acidic residues" evidence="1">
    <location>
        <begin position="327"/>
        <end position="345"/>
    </location>
</feature>
<dbReference type="GO" id="GO:0016491">
    <property type="term" value="F:oxidoreductase activity"/>
    <property type="evidence" value="ECO:0007669"/>
    <property type="project" value="InterPro"/>
</dbReference>
<feature type="region of interest" description="Disordered" evidence="1">
    <location>
        <begin position="189"/>
        <end position="218"/>
    </location>
</feature>
<keyword evidence="3" id="KW-1185">Reference proteome</keyword>
<dbReference type="STRING" id="709881.SAMN04489832_0622"/>
<dbReference type="RefSeq" id="WP_074308550.1">
    <property type="nucleotide sequence ID" value="NZ_FSQT01000001.1"/>
</dbReference>
<accession>A0A1N5U543</accession>
<dbReference type="Proteomes" id="UP000185124">
    <property type="component" value="Unassembled WGS sequence"/>
</dbReference>
<reference evidence="3" key="1">
    <citation type="submission" date="2016-12" db="EMBL/GenBank/DDBJ databases">
        <authorList>
            <person name="Varghese N."/>
            <person name="Submissions S."/>
        </authorList>
    </citation>
    <scope>NUCLEOTIDE SEQUENCE [LARGE SCALE GENOMIC DNA]</scope>
    <source>
        <strain evidence="3">DSM 45599</strain>
    </source>
</reference>
<proteinExistence type="predicted"/>
<dbReference type="SUPFAM" id="SSF55469">
    <property type="entry name" value="FMN-dependent nitroreductase-like"/>
    <property type="match status" value="1"/>
</dbReference>
<gene>
    <name evidence="2" type="ORF">SAMN04489832_0622</name>
</gene>
<organism evidence="2 3">
    <name type="scientific">Micromonospora cremea</name>
    <dbReference type="NCBI Taxonomy" id="709881"/>
    <lineage>
        <taxon>Bacteria</taxon>
        <taxon>Bacillati</taxon>
        <taxon>Actinomycetota</taxon>
        <taxon>Actinomycetes</taxon>
        <taxon>Micromonosporales</taxon>
        <taxon>Micromonosporaceae</taxon>
        <taxon>Micromonospora</taxon>
    </lineage>
</organism>
<dbReference type="InterPro" id="IPR000415">
    <property type="entry name" value="Nitroreductase-like"/>
</dbReference>
<name>A0A1N5U543_9ACTN</name>
<evidence type="ECO:0000256" key="1">
    <source>
        <dbReference type="SAM" id="MobiDB-lite"/>
    </source>
</evidence>
<protein>
    <recommendedName>
        <fullName evidence="4">Nitroreductase family protein</fullName>
    </recommendedName>
</protein>
<dbReference type="AlphaFoldDB" id="A0A1N5U543"/>
<evidence type="ECO:0000313" key="3">
    <source>
        <dbReference type="Proteomes" id="UP000185124"/>
    </source>
</evidence>
<dbReference type="EMBL" id="FSQT01000001">
    <property type="protein sequence ID" value="SIM55981.1"/>
    <property type="molecule type" value="Genomic_DNA"/>
</dbReference>
<sequence>MTQALVGAATVAGYAPSIHNTQPWRWRVGGTRLSLFADRARALAVTDPDARLATLSCGSALQHARIALAAQGWRAIVTRIPDPTEPDHLAQLRVVGRAPVELQAVRRTHTIRLRHTDRRPVTGPPVGSDDLRAIADAVKAEGAWLHVLRPDQVMDLAAAASHAQHTETADPAWQAELAYWTGGTRPAGTGVPDDTIPLRAPQTTVPGRDFGHRGDLPVSTGHDRNAVYAVLYGPNDQSVDWLRAGEALSSAWLTAVELGVSVLPLSAAVEVAGTRQSVRRLVADLGHPYLVLRLGMLDTDDVGPPHAPRLPAQPRIDRPPPKASRPGRAEDDRPSGPKGGGRHDPASPPTPR</sequence>